<keyword evidence="1" id="KW-0732">Signal</keyword>
<accession>A0A3D8Y836</accession>
<dbReference type="EMBL" id="QNUL01000016">
    <property type="protein sequence ID" value="REA59241.1"/>
    <property type="molecule type" value="Genomic_DNA"/>
</dbReference>
<organism evidence="2 3">
    <name type="scientific">Dyadobacter luteus</name>
    <dbReference type="NCBI Taxonomy" id="2259619"/>
    <lineage>
        <taxon>Bacteria</taxon>
        <taxon>Pseudomonadati</taxon>
        <taxon>Bacteroidota</taxon>
        <taxon>Cytophagia</taxon>
        <taxon>Cytophagales</taxon>
        <taxon>Spirosomataceae</taxon>
        <taxon>Dyadobacter</taxon>
    </lineage>
</organism>
<evidence type="ECO:0000256" key="1">
    <source>
        <dbReference type="SAM" id="SignalP"/>
    </source>
</evidence>
<dbReference type="Proteomes" id="UP000256373">
    <property type="component" value="Unassembled WGS sequence"/>
</dbReference>
<protein>
    <submittedName>
        <fullName evidence="2">Uncharacterized protein</fullName>
    </submittedName>
</protein>
<dbReference type="AlphaFoldDB" id="A0A3D8Y836"/>
<gene>
    <name evidence="2" type="ORF">DSL64_18100</name>
</gene>
<comment type="caution">
    <text evidence="2">The sequence shown here is derived from an EMBL/GenBank/DDBJ whole genome shotgun (WGS) entry which is preliminary data.</text>
</comment>
<dbReference type="RefSeq" id="WP_115832334.1">
    <property type="nucleotide sequence ID" value="NZ_QNUL01000016.1"/>
</dbReference>
<reference evidence="2 3" key="1">
    <citation type="submission" date="2018-07" db="EMBL/GenBank/DDBJ databases">
        <title>Dyadobacter roseus sp. nov., isolated from rose rhizosphere soil.</title>
        <authorList>
            <person name="Chen L."/>
        </authorList>
    </citation>
    <scope>NUCLEOTIDE SEQUENCE [LARGE SCALE GENOMIC DNA]</scope>
    <source>
        <strain evidence="2 3">RS19</strain>
    </source>
</reference>
<feature type="chain" id="PRO_5017630013" evidence="1">
    <location>
        <begin position="18"/>
        <end position="232"/>
    </location>
</feature>
<evidence type="ECO:0000313" key="2">
    <source>
        <dbReference type="EMBL" id="REA59241.1"/>
    </source>
</evidence>
<evidence type="ECO:0000313" key="3">
    <source>
        <dbReference type="Proteomes" id="UP000256373"/>
    </source>
</evidence>
<proteinExistence type="predicted"/>
<dbReference type="OrthoDB" id="1100665at2"/>
<keyword evidence="3" id="KW-1185">Reference proteome</keyword>
<feature type="signal peptide" evidence="1">
    <location>
        <begin position="1"/>
        <end position="17"/>
    </location>
</feature>
<sequence>MRYLAIFLFLLPFCANAQNAGDEMKVKNGSDITKSLKYSDRFSYPSFLDGKVYFRNGRVVNAKLNYSLPHGEVQFVDAKKDTLILNDKNFIDKITIAADTFYYYQHHGHVRKVAGYNRVSLAEKQILGTNGVERYAAYNQYSSTSAISTYSSFVNSNGQPQTLEGSDRIALKKRFVYFFLDQNRDIYLATKGNLVKVFPRHKKALHTYFKENKVEFANPEEIVKTLEFASSL</sequence>
<name>A0A3D8Y836_9BACT</name>